<keyword evidence="3" id="KW-1003">Cell membrane</keyword>
<comment type="subcellular location">
    <subcellularLocation>
        <location evidence="1">Cell membrane</location>
        <topology evidence="1">Multi-pass membrane protein</topology>
    </subcellularLocation>
</comment>
<feature type="transmembrane region" description="Helical" evidence="7">
    <location>
        <begin position="136"/>
        <end position="155"/>
    </location>
</feature>
<keyword evidence="6 7" id="KW-0472">Membrane</keyword>
<dbReference type="PANTHER" id="PTHR40074">
    <property type="entry name" value="O-ACETYLTRANSFERASE WECH"/>
    <property type="match status" value="1"/>
</dbReference>
<dbReference type="GO" id="GO:0016413">
    <property type="term" value="F:O-acetyltransferase activity"/>
    <property type="evidence" value="ECO:0007669"/>
    <property type="project" value="TreeGrafter"/>
</dbReference>
<feature type="transmembrane region" description="Helical" evidence="7">
    <location>
        <begin position="221"/>
        <end position="240"/>
    </location>
</feature>
<feature type="transmembrane region" description="Helical" evidence="7">
    <location>
        <begin position="255"/>
        <end position="275"/>
    </location>
</feature>
<feature type="domain" description="Acyltransferase 3" evidence="8">
    <location>
        <begin position="13"/>
        <end position="339"/>
    </location>
</feature>
<evidence type="ECO:0000313" key="10">
    <source>
        <dbReference type="Proteomes" id="UP000005580"/>
    </source>
</evidence>
<keyword evidence="9" id="KW-0808">Transferase</keyword>
<dbReference type="RefSeq" id="WP_004368551.1">
    <property type="nucleotide sequence ID" value="NZ_GL833118.1"/>
</dbReference>
<keyword evidence="5 7" id="KW-1133">Transmembrane helix</keyword>
<dbReference type="GO" id="GO:0009246">
    <property type="term" value="P:enterobacterial common antigen biosynthetic process"/>
    <property type="evidence" value="ECO:0007669"/>
    <property type="project" value="TreeGrafter"/>
</dbReference>
<evidence type="ECO:0000256" key="4">
    <source>
        <dbReference type="ARBA" id="ARBA00022692"/>
    </source>
</evidence>
<dbReference type="STRING" id="28134.SAMN05444288_1610"/>
<feature type="transmembrane region" description="Helical" evidence="7">
    <location>
        <begin position="322"/>
        <end position="341"/>
    </location>
</feature>
<evidence type="ECO:0000256" key="1">
    <source>
        <dbReference type="ARBA" id="ARBA00004651"/>
    </source>
</evidence>
<dbReference type="Proteomes" id="UP000005580">
    <property type="component" value="Unassembled WGS sequence"/>
</dbReference>
<evidence type="ECO:0000256" key="2">
    <source>
        <dbReference type="ARBA" id="ARBA00007400"/>
    </source>
</evidence>
<keyword evidence="10" id="KW-1185">Reference proteome</keyword>
<dbReference type="Pfam" id="PF01757">
    <property type="entry name" value="Acyl_transf_3"/>
    <property type="match status" value="1"/>
</dbReference>
<accession>E7RQ17</accession>
<dbReference type="GO" id="GO:0005886">
    <property type="term" value="C:plasma membrane"/>
    <property type="evidence" value="ECO:0007669"/>
    <property type="project" value="UniProtKB-SubCell"/>
</dbReference>
<sequence>MEQNQQKRKRNFALDLLRVLACLLVIWQHASEYYYIGENVTIVHADSTYTIGFLTSFDRICVPLFVMISGYFLLPMKVPTGTFFKKRFTRILYPFLFWCVAFAVYYVFYRGDSLAACLTNIAHIPLNFGTEVGHLWYIYMLIGMYLLVPVLSPWLERCTKRELQFYLGIWLITTFLPYIHLVFPAVWGECTWNVSPSLYYFTGFWGYLVLGFYAKKYGVPSVISSVLMIIVGYAVSVYAFNTMVPLTDSAAEAELGWDFCCANVALMTWGFFSLISRVKVKKDTKITAIITDISLCSYGMYLAHIMLLNAWHDLLVDRLPNVLEAVPAIALCTFITTYLVVKGLSYLPKSKYWLGTD</sequence>
<evidence type="ECO:0000313" key="9">
    <source>
        <dbReference type="EMBL" id="EFZ37210.1"/>
    </source>
</evidence>
<evidence type="ECO:0000259" key="8">
    <source>
        <dbReference type="Pfam" id="PF01757"/>
    </source>
</evidence>
<keyword evidence="9" id="KW-0012">Acyltransferase</keyword>
<feature type="transmembrane region" description="Helical" evidence="7">
    <location>
        <begin position="12"/>
        <end position="30"/>
    </location>
</feature>
<name>E7RQ17_9BACT</name>
<feature type="transmembrane region" description="Helical" evidence="7">
    <location>
        <begin position="50"/>
        <end position="76"/>
    </location>
</feature>
<keyword evidence="4 7" id="KW-0812">Transmembrane</keyword>
<feature type="transmembrane region" description="Helical" evidence="7">
    <location>
        <begin position="167"/>
        <end position="186"/>
    </location>
</feature>
<protein>
    <submittedName>
        <fullName evidence="9">Acyltransferase</fullName>
    </submittedName>
</protein>
<evidence type="ECO:0000256" key="5">
    <source>
        <dbReference type="ARBA" id="ARBA00022989"/>
    </source>
</evidence>
<evidence type="ECO:0000256" key="3">
    <source>
        <dbReference type="ARBA" id="ARBA00022475"/>
    </source>
</evidence>
<reference evidence="9" key="1">
    <citation type="submission" date="2011-01" db="EMBL/GenBank/DDBJ databases">
        <authorList>
            <person name="Muzny D."/>
            <person name="Qin X."/>
            <person name="Buhay C."/>
            <person name="Dugan-Rocha S."/>
            <person name="Ding Y."/>
            <person name="Chen G."/>
            <person name="Hawes A."/>
            <person name="Holder M."/>
            <person name="Jhangiani S."/>
            <person name="Johnson A."/>
            <person name="Khan Z."/>
            <person name="Li Z."/>
            <person name="Liu W."/>
            <person name="Liu X."/>
            <person name="Perez L."/>
            <person name="Shen H."/>
            <person name="Wang Q."/>
            <person name="Watt J."/>
            <person name="Xi L."/>
            <person name="Xin Y."/>
            <person name="Zhou J."/>
            <person name="Deng J."/>
            <person name="Jiang H."/>
            <person name="Liu Y."/>
            <person name="Qu J."/>
            <person name="Song X.-Z."/>
            <person name="Zhang L."/>
            <person name="Villasana D."/>
            <person name="Johnson A."/>
            <person name="Liu J."/>
            <person name="Liyanage D."/>
            <person name="Lorensuhewa L."/>
            <person name="Robinson T."/>
            <person name="Song A."/>
            <person name="Song B.-B."/>
            <person name="Dinh H."/>
            <person name="Thornton R."/>
            <person name="Coyle M."/>
            <person name="Francisco L."/>
            <person name="Jackson L."/>
            <person name="Javaid M."/>
            <person name="Korchina V."/>
            <person name="Kovar C."/>
            <person name="Mata R."/>
            <person name="Mathew T."/>
            <person name="Ngo R."/>
            <person name="Nguyen L."/>
            <person name="Nguyen N."/>
            <person name="Okwuonu G."/>
            <person name="Ongeri F."/>
            <person name="Pham C."/>
            <person name="Simmons D."/>
            <person name="Wilczek-Boney K."/>
            <person name="Hale W."/>
            <person name="Jakkamsetti A."/>
            <person name="Pham P."/>
            <person name="Ruth R."/>
            <person name="San Lucas F."/>
            <person name="Warren J."/>
            <person name="Zhang J."/>
            <person name="Zhao Z."/>
            <person name="Zhou C."/>
            <person name="Zhu D."/>
            <person name="Lee S."/>
            <person name="Bess C."/>
            <person name="Blankenburg K."/>
            <person name="Forbes L."/>
            <person name="Fu Q."/>
            <person name="Gubbala S."/>
            <person name="Hirani K."/>
            <person name="Jayaseelan J.C."/>
            <person name="Lara F."/>
            <person name="Munidasa M."/>
            <person name="Palculict T."/>
            <person name="Patil S."/>
            <person name="Pu L.-L."/>
            <person name="Saada N."/>
            <person name="Tang L."/>
            <person name="Weissenberger G."/>
            <person name="Zhu Y."/>
            <person name="Hemphill L."/>
            <person name="Shang Y."/>
            <person name="Youmans B."/>
            <person name="Ayvaz T."/>
            <person name="Ross M."/>
            <person name="Santibanez J."/>
            <person name="Aqrawi P."/>
            <person name="Gross S."/>
            <person name="Joshi V."/>
            <person name="Fowler G."/>
            <person name="Nazareth L."/>
            <person name="Reid J."/>
            <person name="Worley K."/>
            <person name="Petrosino J."/>
            <person name="Highlander S."/>
            <person name="Gibbs R."/>
        </authorList>
    </citation>
    <scope>NUCLEOTIDE SEQUENCE [LARGE SCALE GENOMIC DNA]</scope>
    <source>
        <strain evidence="9">ATCC 33269</strain>
    </source>
</reference>
<dbReference type="eggNOG" id="COG3274">
    <property type="taxonomic scope" value="Bacteria"/>
</dbReference>
<proteinExistence type="inferred from homology"/>
<dbReference type="EMBL" id="AEPE02000004">
    <property type="protein sequence ID" value="EFZ37210.1"/>
    <property type="molecule type" value="Genomic_DNA"/>
</dbReference>
<evidence type="ECO:0000256" key="7">
    <source>
        <dbReference type="SAM" id="Phobius"/>
    </source>
</evidence>
<dbReference type="AlphaFoldDB" id="E7RQ17"/>
<comment type="similarity">
    <text evidence="2">Belongs to the acyltransferase 3 family.</text>
</comment>
<comment type="caution">
    <text evidence="9">The sequence shown here is derived from an EMBL/GenBank/DDBJ whole genome shotgun (WGS) entry which is preliminary data.</text>
</comment>
<dbReference type="PANTHER" id="PTHR40074:SF2">
    <property type="entry name" value="O-ACETYLTRANSFERASE WECH"/>
    <property type="match status" value="1"/>
</dbReference>
<feature type="transmembrane region" description="Helical" evidence="7">
    <location>
        <begin position="198"/>
        <end position="214"/>
    </location>
</feature>
<feature type="transmembrane region" description="Helical" evidence="7">
    <location>
        <begin position="88"/>
        <end position="108"/>
    </location>
</feature>
<dbReference type="HOGENOM" id="CLU_047714_0_1_10"/>
<gene>
    <name evidence="9" type="ORF">HMPREF0663_11268</name>
</gene>
<organism evidence="9 10">
    <name type="scientific">Hoylesella oralis ATCC 33269</name>
    <dbReference type="NCBI Taxonomy" id="873533"/>
    <lineage>
        <taxon>Bacteria</taxon>
        <taxon>Pseudomonadati</taxon>
        <taxon>Bacteroidota</taxon>
        <taxon>Bacteroidia</taxon>
        <taxon>Bacteroidales</taxon>
        <taxon>Prevotellaceae</taxon>
        <taxon>Hoylesella</taxon>
    </lineage>
</organism>
<evidence type="ECO:0000256" key="6">
    <source>
        <dbReference type="ARBA" id="ARBA00023136"/>
    </source>
</evidence>
<dbReference type="InterPro" id="IPR002656">
    <property type="entry name" value="Acyl_transf_3_dom"/>
</dbReference>
<feature type="transmembrane region" description="Helical" evidence="7">
    <location>
        <begin position="287"/>
        <end position="310"/>
    </location>
</feature>